<sequence>MSKIGGPRLSTVGRGLHGPAVKALLTTYTLMAPLRLSSTNIHPNAKWIQNGSAVDGGNGQLPNPHGLYVDDDQTVYLADTSSHRIVECGGTNRQVVADENGERSGAHQLSLPRDVIVDKAREEAVFALQRIEDESGERITRYFEGIFRIREKFLNQIEANTNQKFIVTVICMMVPQQ</sequence>
<dbReference type="Proteomes" id="UP000682733">
    <property type="component" value="Unassembled WGS sequence"/>
</dbReference>
<feature type="non-terminal residue" evidence="3">
    <location>
        <position position="1"/>
    </location>
</feature>
<dbReference type="Proteomes" id="UP000677228">
    <property type="component" value="Unassembled WGS sequence"/>
</dbReference>
<dbReference type="SUPFAM" id="SSF63825">
    <property type="entry name" value="YWTD domain"/>
    <property type="match status" value="1"/>
</dbReference>
<dbReference type="EMBL" id="CAJOBA010008277">
    <property type="protein sequence ID" value="CAF3824556.1"/>
    <property type="molecule type" value="Genomic_DNA"/>
</dbReference>
<dbReference type="AlphaFoldDB" id="A0A8S2JW41"/>
<evidence type="ECO:0000313" key="2">
    <source>
        <dbReference type="EMBL" id="CAF1058699.1"/>
    </source>
</evidence>
<comment type="caution">
    <text evidence="3">The sequence shown here is derived from an EMBL/GenBank/DDBJ whole genome shotgun (WGS) entry which is preliminary data.</text>
</comment>
<reference evidence="3" key="1">
    <citation type="submission" date="2021-02" db="EMBL/GenBank/DDBJ databases">
        <authorList>
            <person name="Nowell W R."/>
        </authorList>
    </citation>
    <scope>NUCLEOTIDE SEQUENCE</scope>
</reference>
<proteinExistence type="predicted"/>
<dbReference type="EMBL" id="CAJNOK010008261">
    <property type="protein sequence ID" value="CAF1058699.1"/>
    <property type="molecule type" value="Genomic_DNA"/>
</dbReference>
<accession>A0A8S2JW41</accession>
<gene>
    <name evidence="2" type="ORF">OVA965_LOCUS17301</name>
    <name evidence="3" type="ORF">TMI583_LOCUS17313</name>
</gene>
<name>A0A8S2JW41_9BILA</name>
<dbReference type="Pfam" id="PF01436">
    <property type="entry name" value="NHL"/>
    <property type="match status" value="1"/>
</dbReference>
<protein>
    <submittedName>
        <fullName evidence="3">Uncharacterized protein</fullName>
    </submittedName>
</protein>
<dbReference type="Gene3D" id="2.120.10.30">
    <property type="entry name" value="TolB, C-terminal domain"/>
    <property type="match status" value="1"/>
</dbReference>
<evidence type="ECO:0000313" key="4">
    <source>
        <dbReference type="Proteomes" id="UP000682733"/>
    </source>
</evidence>
<organism evidence="3 4">
    <name type="scientific">Didymodactylos carnosus</name>
    <dbReference type="NCBI Taxonomy" id="1234261"/>
    <lineage>
        <taxon>Eukaryota</taxon>
        <taxon>Metazoa</taxon>
        <taxon>Spiralia</taxon>
        <taxon>Gnathifera</taxon>
        <taxon>Rotifera</taxon>
        <taxon>Eurotatoria</taxon>
        <taxon>Bdelloidea</taxon>
        <taxon>Philodinida</taxon>
        <taxon>Philodinidae</taxon>
        <taxon>Didymodactylos</taxon>
    </lineage>
</organism>
<evidence type="ECO:0000313" key="3">
    <source>
        <dbReference type="EMBL" id="CAF3824556.1"/>
    </source>
</evidence>
<evidence type="ECO:0000256" key="1">
    <source>
        <dbReference type="ARBA" id="ARBA00022737"/>
    </source>
</evidence>
<dbReference type="InterPro" id="IPR011042">
    <property type="entry name" value="6-blade_b-propeller_TolB-like"/>
</dbReference>
<keyword evidence="1" id="KW-0677">Repeat</keyword>
<dbReference type="InterPro" id="IPR001258">
    <property type="entry name" value="NHL_repeat"/>
</dbReference>